<name>A0AAD9LRU8_9STRA</name>
<proteinExistence type="predicted"/>
<gene>
    <name evidence="1" type="ORF">P3T76_004396</name>
</gene>
<dbReference type="AlphaFoldDB" id="A0AAD9LRU8"/>
<dbReference type="EMBL" id="JASMQC010000006">
    <property type="protein sequence ID" value="KAK1944484.1"/>
    <property type="molecule type" value="Genomic_DNA"/>
</dbReference>
<evidence type="ECO:0000313" key="2">
    <source>
        <dbReference type="Proteomes" id="UP001259832"/>
    </source>
</evidence>
<evidence type="ECO:0000313" key="1">
    <source>
        <dbReference type="EMBL" id="KAK1944484.1"/>
    </source>
</evidence>
<comment type="caution">
    <text evidence="1">The sequence shown here is derived from an EMBL/GenBank/DDBJ whole genome shotgun (WGS) entry which is preliminary data.</text>
</comment>
<organism evidence="1 2">
    <name type="scientific">Phytophthora citrophthora</name>
    <dbReference type="NCBI Taxonomy" id="4793"/>
    <lineage>
        <taxon>Eukaryota</taxon>
        <taxon>Sar</taxon>
        <taxon>Stramenopiles</taxon>
        <taxon>Oomycota</taxon>
        <taxon>Peronosporomycetes</taxon>
        <taxon>Peronosporales</taxon>
        <taxon>Peronosporaceae</taxon>
        <taxon>Phytophthora</taxon>
    </lineage>
</organism>
<dbReference type="Proteomes" id="UP001259832">
    <property type="component" value="Unassembled WGS sequence"/>
</dbReference>
<sequence>MEEVDGDAEFESFPGERFRFSVKRVGGVGYITLERPTSKQRWLCEVTDIGAFAPKGVMLPPNTVLHYVAVSYNTIEA</sequence>
<reference evidence="1" key="1">
    <citation type="submission" date="2023-08" db="EMBL/GenBank/DDBJ databases">
        <title>Reference Genome Resource for the Citrus Pathogen Phytophthora citrophthora.</title>
        <authorList>
            <person name="Moller H."/>
            <person name="Coetzee B."/>
            <person name="Rose L.J."/>
            <person name="Van Niekerk J.M."/>
        </authorList>
    </citation>
    <scope>NUCLEOTIDE SEQUENCE</scope>
    <source>
        <strain evidence="1">STE-U-9442</strain>
    </source>
</reference>
<keyword evidence="2" id="KW-1185">Reference proteome</keyword>
<accession>A0AAD9LRU8</accession>
<protein>
    <submittedName>
        <fullName evidence="1">Uncharacterized protein</fullName>
    </submittedName>
</protein>